<evidence type="ECO:0000256" key="1">
    <source>
        <dbReference type="ARBA" id="ARBA00003159"/>
    </source>
</evidence>
<comment type="caution">
    <text evidence="12">The sequence shown here is derived from an EMBL/GenBank/DDBJ whole genome shotgun (WGS) entry which is preliminary data.</text>
</comment>
<dbReference type="OrthoDB" id="9814550at2"/>
<feature type="transmembrane region" description="Helical" evidence="10">
    <location>
        <begin position="183"/>
        <end position="203"/>
    </location>
</feature>
<keyword evidence="7" id="KW-0029">Amino-acid transport</keyword>
<evidence type="ECO:0000256" key="3">
    <source>
        <dbReference type="ARBA" id="ARBA00010072"/>
    </source>
</evidence>
<dbReference type="InterPro" id="IPR010065">
    <property type="entry name" value="AA_ABC_transptr_permease_3TM"/>
</dbReference>
<evidence type="ECO:0000256" key="2">
    <source>
        <dbReference type="ARBA" id="ARBA00004429"/>
    </source>
</evidence>
<reference evidence="12 13" key="2">
    <citation type="submission" date="2019-02" db="EMBL/GenBank/DDBJ databases">
        <title>'Lichenibacterium ramalinii' gen. nov. sp. nov., 'Lichenibacterium minor' gen. nov. sp. nov.</title>
        <authorList>
            <person name="Pankratov T."/>
        </authorList>
    </citation>
    <scope>NUCLEOTIDE SEQUENCE [LARGE SCALE GENOMIC DNA]</scope>
    <source>
        <strain evidence="12 13">RmlP026</strain>
    </source>
</reference>
<feature type="transmembrane region" description="Helical" evidence="10">
    <location>
        <begin position="61"/>
        <end position="79"/>
    </location>
</feature>
<evidence type="ECO:0000259" key="11">
    <source>
        <dbReference type="PROSITE" id="PS50928"/>
    </source>
</evidence>
<keyword evidence="9 10" id="KW-0472">Membrane</keyword>
<protein>
    <submittedName>
        <fullName evidence="12">Amino acid ABC transporter permease</fullName>
    </submittedName>
</protein>
<evidence type="ECO:0000256" key="7">
    <source>
        <dbReference type="ARBA" id="ARBA00022970"/>
    </source>
</evidence>
<evidence type="ECO:0000256" key="4">
    <source>
        <dbReference type="ARBA" id="ARBA00022448"/>
    </source>
</evidence>
<dbReference type="InterPro" id="IPR000515">
    <property type="entry name" value="MetI-like"/>
</dbReference>
<keyword evidence="8 10" id="KW-1133">Transmembrane helix</keyword>
<sequence>MDEFLTEAWDARDVIVGGLLQTLSISALSILLGTALGTAVGVGLVYGGLPLRLVARAYADVMRGTPVLVLVLAAFYMPSVLGLHLQPFSAGVLALTLFCGAHIGEIVRGALQAIPRGQSEAAKAVGLTFYGVLLHVLLPQALRSLLPPWINTCVEMVKASTLLSVIGVGELLLRTQEIIGRNFLTLQFYLLAGAVYLVVNFAIERAGKALERRVAFR</sequence>
<dbReference type="InterPro" id="IPR035906">
    <property type="entry name" value="MetI-like_sf"/>
</dbReference>
<name>A0A4Q2U698_9HYPH</name>
<dbReference type="InterPro" id="IPR043429">
    <property type="entry name" value="ArtM/GltK/GlnP/TcyL/YhdX-like"/>
</dbReference>
<evidence type="ECO:0000313" key="12">
    <source>
        <dbReference type="EMBL" id="RYC30386.1"/>
    </source>
</evidence>
<dbReference type="Pfam" id="PF00528">
    <property type="entry name" value="BPD_transp_1"/>
    <property type="match status" value="1"/>
</dbReference>
<evidence type="ECO:0000256" key="5">
    <source>
        <dbReference type="ARBA" id="ARBA00022475"/>
    </source>
</evidence>
<organism evidence="12 13">
    <name type="scientific">Lichenibacterium minor</name>
    <dbReference type="NCBI Taxonomy" id="2316528"/>
    <lineage>
        <taxon>Bacteria</taxon>
        <taxon>Pseudomonadati</taxon>
        <taxon>Pseudomonadota</taxon>
        <taxon>Alphaproteobacteria</taxon>
        <taxon>Hyphomicrobiales</taxon>
        <taxon>Lichenihabitantaceae</taxon>
        <taxon>Lichenibacterium</taxon>
    </lineage>
</organism>
<evidence type="ECO:0000256" key="10">
    <source>
        <dbReference type="RuleBase" id="RU363032"/>
    </source>
</evidence>
<dbReference type="GO" id="GO:0022857">
    <property type="term" value="F:transmembrane transporter activity"/>
    <property type="evidence" value="ECO:0007669"/>
    <property type="project" value="InterPro"/>
</dbReference>
<dbReference type="PROSITE" id="PS50928">
    <property type="entry name" value="ABC_TM1"/>
    <property type="match status" value="1"/>
</dbReference>
<comment type="similarity">
    <text evidence="3">Belongs to the binding-protein-dependent transport system permease family. HisMQ subfamily.</text>
</comment>
<accession>A0A4Q2U698</accession>
<comment type="function">
    <text evidence="1">Part of the binding-protein-dependent transport system for glutamine; probably responsible for the translocation of the substrate across the membrane.</text>
</comment>
<dbReference type="AlphaFoldDB" id="A0A4Q2U698"/>
<dbReference type="GO" id="GO:0043190">
    <property type="term" value="C:ATP-binding cassette (ABC) transporter complex"/>
    <property type="evidence" value="ECO:0007669"/>
    <property type="project" value="InterPro"/>
</dbReference>
<dbReference type="PANTHER" id="PTHR30614:SF20">
    <property type="entry name" value="GLUTAMINE TRANSPORT SYSTEM PERMEASE PROTEIN GLNP"/>
    <property type="match status" value="1"/>
</dbReference>
<feature type="transmembrane region" description="Helical" evidence="10">
    <location>
        <begin position="25"/>
        <end position="49"/>
    </location>
</feature>
<dbReference type="Gene3D" id="1.10.3720.10">
    <property type="entry name" value="MetI-like"/>
    <property type="match status" value="1"/>
</dbReference>
<reference evidence="12 13" key="1">
    <citation type="submission" date="2018-12" db="EMBL/GenBank/DDBJ databases">
        <authorList>
            <person name="Grouzdev D.S."/>
            <person name="Krutkina M.S."/>
        </authorList>
    </citation>
    <scope>NUCLEOTIDE SEQUENCE [LARGE SCALE GENOMIC DNA]</scope>
    <source>
        <strain evidence="12 13">RmlP026</strain>
    </source>
</reference>
<feature type="domain" description="ABC transmembrane type-1" evidence="11">
    <location>
        <begin position="19"/>
        <end position="207"/>
    </location>
</feature>
<dbReference type="PANTHER" id="PTHR30614">
    <property type="entry name" value="MEMBRANE COMPONENT OF AMINO ACID ABC TRANSPORTER"/>
    <property type="match status" value="1"/>
</dbReference>
<dbReference type="NCBIfam" id="TIGR01726">
    <property type="entry name" value="HEQRo_perm_3TM"/>
    <property type="match status" value="1"/>
</dbReference>
<keyword evidence="4 10" id="KW-0813">Transport</keyword>
<evidence type="ECO:0000256" key="9">
    <source>
        <dbReference type="ARBA" id="ARBA00023136"/>
    </source>
</evidence>
<dbReference type="EMBL" id="QYBB01000026">
    <property type="protein sequence ID" value="RYC30386.1"/>
    <property type="molecule type" value="Genomic_DNA"/>
</dbReference>
<evidence type="ECO:0000256" key="6">
    <source>
        <dbReference type="ARBA" id="ARBA00022692"/>
    </source>
</evidence>
<comment type="subcellular location">
    <subcellularLocation>
        <location evidence="2">Cell inner membrane</location>
        <topology evidence="2">Multi-pass membrane protein</topology>
    </subcellularLocation>
    <subcellularLocation>
        <location evidence="10">Cell membrane</location>
        <topology evidence="10">Multi-pass membrane protein</topology>
    </subcellularLocation>
</comment>
<evidence type="ECO:0000256" key="8">
    <source>
        <dbReference type="ARBA" id="ARBA00022989"/>
    </source>
</evidence>
<proteinExistence type="inferred from homology"/>
<dbReference type="SUPFAM" id="SSF161098">
    <property type="entry name" value="MetI-like"/>
    <property type="match status" value="1"/>
</dbReference>
<keyword evidence="5" id="KW-1003">Cell membrane</keyword>
<dbReference type="RefSeq" id="WP_129228491.1">
    <property type="nucleotide sequence ID" value="NZ_QYBB01000026.1"/>
</dbReference>
<dbReference type="Proteomes" id="UP000290759">
    <property type="component" value="Unassembled WGS sequence"/>
</dbReference>
<keyword evidence="6 10" id="KW-0812">Transmembrane</keyword>
<evidence type="ECO:0000313" key="13">
    <source>
        <dbReference type="Proteomes" id="UP000290759"/>
    </source>
</evidence>
<dbReference type="GO" id="GO:0006865">
    <property type="term" value="P:amino acid transport"/>
    <property type="evidence" value="ECO:0007669"/>
    <property type="project" value="UniProtKB-KW"/>
</dbReference>
<keyword evidence="13" id="KW-1185">Reference proteome</keyword>
<dbReference type="CDD" id="cd06261">
    <property type="entry name" value="TM_PBP2"/>
    <property type="match status" value="1"/>
</dbReference>
<gene>
    <name evidence="12" type="ORF">D3273_19105</name>
</gene>